<organism evidence="2 3">
    <name type="scientific">Caldibacillus thermoamylovorans</name>
    <dbReference type="NCBI Taxonomy" id="35841"/>
    <lineage>
        <taxon>Bacteria</taxon>
        <taxon>Bacillati</taxon>
        <taxon>Bacillota</taxon>
        <taxon>Bacilli</taxon>
        <taxon>Bacillales</taxon>
        <taxon>Bacillaceae</taxon>
        <taxon>Caldibacillus</taxon>
    </lineage>
</organism>
<name>A0ABD4A5R3_9BACI</name>
<evidence type="ECO:0000313" key="2">
    <source>
        <dbReference type="EMBL" id="KIO72181.1"/>
    </source>
</evidence>
<feature type="region of interest" description="Disordered" evidence="1">
    <location>
        <begin position="1"/>
        <end position="73"/>
    </location>
</feature>
<protein>
    <submittedName>
        <fullName evidence="2">Uncharacterized protein</fullName>
    </submittedName>
</protein>
<feature type="compositionally biased region" description="Basic and acidic residues" evidence="1">
    <location>
        <begin position="29"/>
        <end position="48"/>
    </location>
</feature>
<dbReference type="AlphaFoldDB" id="A0ABD4A5R3"/>
<accession>A0ABD4A5R3</accession>
<proteinExistence type="predicted"/>
<gene>
    <name evidence="2" type="ORF">B4167_0538</name>
</gene>
<evidence type="ECO:0000313" key="3">
    <source>
        <dbReference type="Proteomes" id="UP000032076"/>
    </source>
</evidence>
<comment type="caution">
    <text evidence="2">The sequence shown here is derived from an EMBL/GenBank/DDBJ whole genome shotgun (WGS) entry which is preliminary data.</text>
</comment>
<evidence type="ECO:0000256" key="1">
    <source>
        <dbReference type="SAM" id="MobiDB-lite"/>
    </source>
</evidence>
<feature type="compositionally biased region" description="Basic and acidic residues" evidence="1">
    <location>
        <begin position="59"/>
        <end position="73"/>
    </location>
</feature>
<reference evidence="2 3" key="1">
    <citation type="submission" date="2015-01" db="EMBL/GenBank/DDBJ databases">
        <title>Draft Genome Sequences of Four Bacillus thermoamylovorans Strains, Isolated From Food Products.</title>
        <authorList>
            <person name="Krawcyk A.O."/>
            <person name="Berendsen E.M."/>
            <person name="Eijlander R.T."/>
            <person name="de Jong A."/>
            <person name="Wells-Bennik M."/>
            <person name="Kuipers O.P."/>
        </authorList>
    </citation>
    <scope>NUCLEOTIDE SEQUENCE [LARGE SCALE GENOMIC DNA]</scope>
    <source>
        <strain evidence="2 3">B4167</strain>
    </source>
</reference>
<sequence length="73" mass="8503">MEFPAKNVDVKELVAKNEQFPPQNDDEIESRRQKKSDSPHEIRNDKSQVNKKGPSRTKLTRESPREKIVMNTP</sequence>
<dbReference type="EMBL" id="JXLU01000100">
    <property type="protein sequence ID" value="KIO72181.1"/>
    <property type="molecule type" value="Genomic_DNA"/>
</dbReference>
<dbReference type="Proteomes" id="UP000032076">
    <property type="component" value="Unassembled WGS sequence"/>
</dbReference>